<evidence type="ECO:0000313" key="6">
    <source>
        <dbReference type="Proteomes" id="UP001516400"/>
    </source>
</evidence>
<reference evidence="5 6" key="1">
    <citation type="journal article" date="2021" name="BMC Biol.">
        <title>Horizontally acquired antibacterial genes associated with adaptive radiation of ladybird beetles.</title>
        <authorList>
            <person name="Li H.S."/>
            <person name="Tang X.F."/>
            <person name="Huang Y.H."/>
            <person name="Xu Z.Y."/>
            <person name="Chen M.L."/>
            <person name="Du X.Y."/>
            <person name="Qiu B.Y."/>
            <person name="Chen P.T."/>
            <person name="Zhang W."/>
            <person name="Slipinski A."/>
            <person name="Escalona H.E."/>
            <person name="Waterhouse R.M."/>
            <person name="Zwick A."/>
            <person name="Pang H."/>
        </authorList>
    </citation>
    <scope>NUCLEOTIDE SEQUENCE [LARGE SCALE GENOMIC DNA]</scope>
    <source>
        <strain evidence="5">SYSU2018</strain>
    </source>
</reference>
<name>A0ABD2MIA1_9CUCU</name>
<comment type="caution">
    <text evidence="5">The sequence shown here is derived from an EMBL/GenBank/DDBJ whole genome shotgun (WGS) entry which is preliminary data.</text>
</comment>
<evidence type="ECO:0000256" key="4">
    <source>
        <dbReference type="SAM" id="MobiDB-lite"/>
    </source>
</evidence>
<dbReference type="EMBL" id="JABFTP020000001">
    <property type="protein sequence ID" value="KAL3266105.1"/>
    <property type="molecule type" value="Genomic_DNA"/>
</dbReference>
<accession>A0ABD2MIA1</accession>
<evidence type="ECO:0000256" key="2">
    <source>
        <dbReference type="ARBA" id="ARBA00010849"/>
    </source>
</evidence>
<feature type="region of interest" description="Disordered" evidence="4">
    <location>
        <begin position="101"/>
        <end position="134"/>
    </location>
</feature>
<sequence>MRHIPQLSSFATHFQVATPVHSKIHDIYFLWSPSYYFHGNLKNLIVEFDTIPNCQELFSNSEGNMGSKEGDIKINKSKQSFADIPAEVKKSVSQTQVQIENEIEKSTSKQNLAATENEELSKSKQPDSKTKVLNGSVPEKEHCTLLSEEPTASDICNLAGLPSYCKIVKAAIKMENQDTQPKKSRIDLASLPTRQYLDQTVVPILMNALSHLAKERPPEPIAALAAYLLKNRANFEQVPSENNSPPAESETTKN</sequence>
<dbReference type="AlphaFoldDB" id="A0ABD2MIA1"/>
<keyword evidence="6" id="KW-1185">Reference proteome</keyword>
<evidence type="ECO:0000313" key="5">
    <source>
        <dbReference type="EMBL" id="KAL3266105.1"/>
    </source>
</evidence>
<dbReference type="GO" id="GO:0005634">
    <property type="term" value="C:nucleus"/>
    <property type="evidence" value="ECO:0007669"/>
    <property type="project" value="UniProtKB-SubCell"/>
</dbReference>
<dbReference type="Pfam" id="PF05186">
    <property type="entry name" value="Dpy-30"/>
    <property type="match status" value="1"/>
</dbReference>
<dbReference type="InterPro" id="IPR007858">
    <property type="entry name" value="Dpy-30_motif"/>
</dbReference>
<evidence type="ECO:0000256" key="3">
    <source>
        <dbReference type="ARBA" id="ARBA00023242"/>
    </source>
</evidence>
<gene>
    <name evidence="5" type="ORF">HHI36_010291</name>
</gene>
<comment type="similarity">
    <text evidence="2">Belongs to the dpy-30 family.</text>
</comment>
<dbReference type="CDD" id="cd22965">
    <property type="entry name" value="DD_DPY30_SDC1"/>
    <property type="match status" value="1"/>
</dbReference>
<dbReference type="Gene3D" id="1.20.890.10">
    <property type="entry name" value="cAMP-dependent protein kinase regulatory subunit, dimerization-anchoring domain"/>
    <property type="match status" value="1"/>
</dbReference>
<keyword evidence="3" id="KW-0539">Nucleus</keyword>
<evidence type="ECO:0000256" key="1">
    <source>
        <dbReference type="ARBA" id="ARBA00004123"/>
    </source>
</evidence>
<feature type="compositionally biased region" description="Basic and acidic residues" evidence="4">
    <location>
        <begin position="119"/>
        <end position="130"/>
    </location>
</feature>
<protein>
    <submittedName>
        <fullName evidence="5">Uncharacterized protein</fullName>
    </submittedName>
</protein>
<comment type="subcellular location">
    <subcellularLocation>
        <location evidence="1">Nucleus</location>
    </subcellularLocation>
</comment>
<organism evidence="5 6">
    <name type="scientific">Cryptolaemus montrouzieri</name>
    <dbReference type="NCBI Taxonomy" id="559131"/>
    <lineage>
        <taxon>Eukaryota</taxon>
        <taxon>Metazoa</taxon>
        <taxon>Ecdysozoa</taxon>
        <taxon>Arthropoda</taxon>
        <taxon>Hexapoda</taxon>
        <taxon>Insecta</taxon>
        <taxon>Pterygota</taxon>
        <taxon>Neoptera</taxon>
        <taxon>Endopterygota</taxon>
        <taxon>Coleoptera</taxon>
        <taxon>Polyphaga</taxon>
        <taxon>Cucujiformia</taxon>
        <taxon>Coccinelloidea</taxon>
        <taxon>Coccinellidae</taxon>
        <taxon>Scymninae</taxon>
        <taxon>Scymnini</taxon>
        <taxon>Cryptolaemus</taxon>
    </lineage>
</organism>
<feature type="region of interest" description="Disordered" evidence="4">
    <location>
        <begin position="235"/>
        <end position="254"/>
    </location>
</feature>
<dbReference type="Proteomes" id="UP001516400">
    <property type="component" value="Unassembled WGS sequence"/>
</dbReference>
<feature type="compositionally biased region" description="Polar residues" evidence="4">
    <location>
        <begin position="237"/>
        <end position="246"/>
    </location>
</feature>
<proteinExistence type="inferred from homology"/>
<dbReference type="InterPro" id="IPR049629">
    <property type="entry name" value="DPY30_SDC1_DD"/>
</dbReference>